<evidence type="ECO:0000256" key="7">
    <source>
        <dbReference type="ARBA" id="ARBA00022989"/>
    </source>
</evidence>
<keyword evidence="10" id="KW-0066">ATP synthesis</keyword>
<evidence type="ECO:0000256" key="11">
    <source>
        <dbReference type="SAM" id="Phobius"/>
    </source>
</evidence>
<feature type="transmembrane region" description="Helical" evidence="11">
    <location>
        <begin position="43"/>
        <end position="67"/>
    </location>
</feature>
<dbReference type="GeneID" id="34948984"/>
<keyword evidence="9 11" id="KW-0472">Membrane</keyword>
<comment type="subcellular location">
    <subcellularLocation>
        <location evidence="1">Membrane</location>
        <topology evidence="1">Multi-pass membrane protein</topology>
    </subcellularLocation>
</comment>
<accession>A0A2D1GRT1</accession>
<geneLocation type="mitochondrion" evidence="12"/>
<keyword evidence="5 11" id="KW-0812">Transmembrane</keyword>
<protein>
    <submittedName>
        <fullName evidence="12">ATP synthase F0 subunit 6</fullName>
    </submittedName>
</protein>
<organism evidence="12">
    <name type="scientific">Paratetraonchoides inermis</name>
    <dbReference type="NCBI Taxonomy" id="2048240"/>
    <lineage>
        <taxon>Eukaryota</taxon>
        <taxon>Metazoa</taxon>
        <taxon>Spiralia</taxon>
        <taxon>Lophotrochozoa</taxon>
        <taxon>Platyhelminthes</taxon>
        <taxon>Monogenea</taxon>
        <taxon>Monopisthocotylea</taxon>
        <taxon>Dactylogyridea</taxon>
        <taxon>Tetraonchoididae</taxon>
        <taxon>Paratetraonchoides</taxon>
    </lineage>
</organism>
<keyword evidence="4" id="KW-0138">CF(0)</keyword>
<dbReference type="InterPro" id="IPR035908">
    <property type="entry name" value="F0_ATP_A_sf"/>
</dbReference>
<dbReference type="GO" id="GO:0045259">
    <property type="term" value="C:proton-transporting ATP synthase complex"/>
    <property type="evidence" value="ECO:0007669"/>
    <property type="project" value="UniProtKB-KW"/>
</dbReference>
<keyword evidence="8" id="KW-0406">Ion transport</keyword>
<keyword evidence="6" id="KW-0375">Hydrogen ion transport</keyword>
<dbReference type="GO" id="GO:1902600">
    <property type="term" value="P:proton transmembrane transport"/>
    <property type="evidence" value="ECO:0007669"/>
    <property type="project" value="UniProtKB-KW"/>
</dbReference>
<evidence type="ECO:0000256" key="1">
    <source>
        <dbReference type="ARBA" id="ARBA00004141"/>
    </source>
</evidence>
<dbReference type="EMBL" id="KY856918">
    <property type="protein sequence ID" value="ATN95413.1"/>
    <property type="molecule type" value="Genomic_DNA"/>
</dbReference>
<evidence type="ECO:0000256" key="6">
    <source>
        <dbReference type="ARBA" id="ARBA00022781"/>
    </source>
</evidence>
<keyword evidence="12" id="KW-0496">Mitochondrion</keyword>
<dbReference type="SUPFAM" id="SSF81336">
    <property type="entry name" value="F1F0 ATP synthase subunit A"/>
    <property type="match status" value="1"/>
</dbReference>
<evidence type="ECO:0000256" key="10">
    <source>
        <dbReference type="ARBA" id="ARBA00023310"/>
    </source>
</evidence>
<reference evidence="12" key="1">
    <citation type="journal article" date="2017" name="Parasit. Vectors">
        <title>Sequencing of the complete mitochondrial genome of a fish-parasitic flatworm Paratetraonchoides inermis (Platyhelminthes: Monogenea): tRNA gene arrangement reshuffling and implications for phylogeny.</title>
        <authorList>
            <person name="Zhang D."/>
            <person name="Zou H."/>
            <person name="Wu S.G."/>
            <person name="Li M."/>
            <person name="Jakovlic I."/>
            <person name="Zhang J."/>
            <person name="Chen R."/>
            <person name="Wang G.T."/>
            <person name="Li W.X."/>
        </authorList>
    </citation>
    <scope>NUCLEOTIDE SEQUENCE</scope>
</reference>
<proteinExistence type="inferred from homology"/>
<evidence type="ECO:0000256" key="8">
    <source>
        <dbReference type="ARBA" id="ARBA00023065"/>
    </source>
</evidence>
<dbReference type="AlphaFoldDB" id="A0A2D1GRT1"/>
<sequence length="171" mass="19931">MILINRFTVIINIILFFVIPISFIYSYLNYYILGFFLSLRFPILWGSLGLLEIIIFIVFPLFLSLIFNRIENGLNIFFSSFIPIGTPLWIAWFVGLAETISYMVRPLILVIRPFLNISIGVLGTSMVINLIINSFSLIIFSLLFIIFFYEIFVAIVHWYIVNNILNFSINH</sequence>
<evidence type="ECO:0000256" key="3">
    <source>
        <dbReference type="ARBA" id="ARBA00022448"/>
    </source>
</evidence>
<feature type="transmembrane region" description="Helical" evidence="11">
    <location>
        <begin position="114"/>
        <end position="132"/>
    </location>
</feature>
<dbReference type="GO" id="GO:0006754">
    <property type="term" value="P:ATP biosynthetic process"/>
    <property type="evidence" value="ECO:0007669"/>
    <property type="project" value="UniProtKB-KW"/>
</dbReference>
<evidence type="ECO:0000313" key="12">
    <source>
        <dbReference type="EMBL" id="ATN95413.1"/>
    </source>
</evidence>
<evidence type="ECO:0000256" key="2">
    <source>
        <dbReference type="ARBA" id="ARBA00006810"/>
    </source>
</evidence>
<feature type="transmembrane region" description="Helical" evidence="11">
    <location>
        <begin position="139"/>
        <end position="160"/>
    </location>
</feature>
<evidence type="ECO:0000256" key="9">
    <source>
        <dbReference type="ARBA" id="ARBA00023136"/>
    </source>
</evidence>
<name>A0A2D1GRT1_9PLAT</name>
<keyword evidence="7 11" id="KW-1133">Transmembrane helix</keyword>
<keyword evidence="3" id="KW-0813">Transport</keyword>
<comment type="similarity">
    <text evidence="2">Belongs to the ATPase A chain family.</text>
</comment>
<gene>
    <name evidence="12" type="primary">atp6</name>
</gene>
<feature type="transmembrane region" description="Helical" evidence="11">
    <location>
        <begin position="7"/>
        <end position="28"/>
    </location>
</feature>
<feature type="transmembrane region" description="Helical" evidence="11">
    <location>
        <begin position="74"/>
        <end position="94"/>
    </location>
</feature>
<evidence type="ECO:0000256" key="5">
    <source>
        <dbReference type="ARBA" id="ARBA00022692"/>
    </source>
</evidence>
<evidence type="ECO:0000256" key="4">
    <source>
        <dbReference type="ARBA" id="ARBA00022547"/>
    </source>
</evidence>
<dbReference type="RefSeq" id="YP_009442303.1">
    <property type="nucleotide sequence ID" value="NC_036305.1"/>
</dbReference>